<evidence type="ECO:0000313" key="1">
    <source>
        <dbReference type="EMBL" id="CAL1674745.1"/>
    </source>
</evidence>
<dbReference type="Proteomes" id="UP001497644">
    <property type="component" value="Chromosome 10"/>
</dbReference>
<dbReference type="AlphaFoldDB" id="A0AAV2N6G5"/>
<dbReference type="EMBL" id="OZ034833">
    <property type="protein sequence ID" value="CAL1674745.1"/>
    <property type="molecule type" value="Genomic_DNA"/>
</dbReference>
<sequence length="82" mass="9273">MKRARNGEKEVLSRRELYGLGMDRSFKVRSVTYCNVGQYGAGLQWPAVPEVLCYVLAVIQMARGIQRHCHGGSPSRHEVPRD</sequence>
<protein>
    <submittedName>
        <fullName evidence="1">Uncharacterized protein</fullName>
    </submittedName>
</protein>
<gene>
    <name evidence="1" type="ORF">LPLAT_LOCUS1300</name>
</gene>
<proteinExistence type="predicted"/>
<keyword evidence="2" id="KW-1185">Reference proteome</keyword>
<reference evidence="1" key="1">
    <citation type="submission" date="2024-04" db="EMBL/GenBank/DDBJ databases">
        <authorList>
            <consortium name="Molecular Ecology Group"/>
        </authorList>
    </citation>
    <scope>NUCLEOTIDE SEQUENCE</scope>
</reference>
<evidence type="ECO:0000313" key="2">
    <source>
        <dbReference type="Proteomes" id="UP001497644"/>
    </source>
</evidence>
<organism evidence="1 2">
    <name type="scientific">Lasius platythorax</name>
    <dbReference type="NCBI Taxonomy" id="488582"/>
    <lineage>
        <taxon>Eukaryota</taxon>
        <taxon>Metazoa</taxon>
        <taxon>Ecdysozoa</taxon>
        <taxon>Arthropoda</taxon>
        <taxon>Hexapoda</taxon>
        <taxon>Insecta</taxon>
        <taxon>Pterygota</taxon>
        <taxon>Neoptera</taxon>
        <taxon>Endopterygota</taxon>
        <taxon>Hymenoptera</taxon>
        <taxon>Apocrita</taxon>
        <taxon>Aculeata</taxon>
        <taxon>Formicoidea</taxon>
        <taxon>Formicidae</taxon>
        <taxon>Formicinae</taxon>
        <taxon>Lasius</taxon>
        <taxon>Lasius</taxon>
    </lineage>
</organism>
<name>A0AAV2N6G5_9HYME</name>
<accession>A0AAV2N6G5</accession>